<dbReference type="PANTHER" id="PTHR43798">
    <property type="entry name" value="MONOACYLGLYCEROL LIPASE"/>
    <property type="match status" value="1"/>
</dbReference>
<dbReference type="Pfam" id="PF00561">
    <property type="entry name" value="Abhydrolase_1"/>
    <property type="match status" value="1"/>
</dbReference>
<accession>A0ABU3PDL1</accession>
<comment type="caution">
    <text evidence="2">The sequence shown here is derived from an EMBL/GenBank/DDBJ whole genome shotgun (WGS) entry which is preliminary data.</text>
</comment>
<dbReference type="InterPro" id="IPR029058">
    <property type="entry name" value="AB_hydrolase_fold"/>
</dbReference>
<keyword evidence="2" id="KW-0378">Hydrolase</keyword>
<dbReference type="Gene3D" id="3.40.50.1820">
    <property type="entry name" value="alpha/beta hydrolase"/>
    <property type="match status" value="1"/>
</dbReference>
<protein>
    <submittedName>
        <fullName evidence="2">Alpha/beta fold hydrolase</fullName>
    </submittedName>
</protein>
<sequence length="277" mass="30194">MNAVSLHEDRLVVQRHGEGQVLLCLHASVSSSQQWQALMQRAPKGVALQMADLLGHGDSQEWPVDAPARLATEVAALLRSVDVGDEGVHLIGHSYGGAVAMQLALQRPQLVRSLTLYEPVAFGVLAACEPEDPSWREIQDVARYVDGCLAQGQTIAAAQAFVNYWHGCDLWSVLKLHQRDALAARMKTVSHHFQALFDARWSPQLLSQLQQPVQLICGGRTRAPAARVAALLAQHLPNAQLHTLPEAGHMGPLTHAAEVARMIWGMVPLRQPRAMAA</sequence>
<gene>
    <name evidence="2" type="ORF">RQP53_15495</name>
</gene>
<dbReference type="InterPro" id="IPR050266">
    <property type="entry name" value="AB_hydrolase_sf"/>
</dbReference>
<dbReference type="RefSeq" id="WP_315651485.1">
    <property type="nucleotide sequence ID" value="NZ_JAVXZY010000006.1"/>
</dbReference>
<dbReference type="InterPro" id="IPR000073">
    <property type="entry name" value="AB_hydrolase_1"/>
</dbReference>
<reference evidence="2" key="1">
    <citation type="submission" date="2023-09" db="EMBL/GenBank/DDBJ databases">
        <title>Paucibacter sp. APW11 Genome sequencing and assembly.</title>
        <authorList>
            <person name="Kim I."/>
        </authorList>
    </citation>
    <scope>NUCLEOTIDE SEQUENCE</scope>
    <source>
        <strain evidence="2">APW11</strain>
    </source>
</reference>
<name>A0ABU3PDL1_9BURK</name>
<keyword evidence="3" id="KW-1185">Reference proteome</keyword>
<evidence type="ECO:0000313" key="2">
    <source>
        <dbReference type="EMBL" id="MDT9000679.1"/>
    </source>
</evidence>
<dbReference type="Proteomes" id="UP001246372">
    <property type="component" value="Unassembled WGS sequence"/>
</dbReference>
<evidence type="ECO:0000313" key="3">
    <source>
        <dbReference type="Proteomes" id="UP001246372"/>
    </source>
</evidence>
<organism evidence="2 3">
    <name type="scientific">Roseateles aquae</name>
    <dbReference type="NCBI Taxonomy" id="3077235"/>
    <lineage>
        <taxon>Bacteria</taxon>
        <taxon>Pseudomonadati</taxon>
        <taxon>Pseudomonadota</taxon>
        <taxon>Betaproteobacteria</taxon>
        <taxon>Burkholderiales</taxon>
        <taxon>Sphaerotilaceae</taxon>
        <taxon>Roseateles</taxon>
    </lineage>
</organism>
<dbReference type="GO" id="GO:0016787">
    <property type="term" value="F:hydrolase activity"/>
    <property type="evidence" value="ECO:0007669"/>
    <property type="project" value="UniProtKB-KW"/>
</dbReference>
<proteinExistence type="predicted"/>
<evidence type="ECO:0000259" key="1">
    <source>
        <dbReference type="Pfam" id="PF00561"/>
    </source>
</evidence>
<dbReference type="PANTHER" id="PTHR43798:SF33">
    <property type="entry name" value="HYDROLASE, PUTATIVE (AFU_ORTHOLOGUE AFUA_2G14860)-RELATED"/>
    <property type="match status" value="1"/>
</dbReference>
<dbReference type="PRINTS" id="PR00111">
    <property type="entry name" value="ABHYDROLASE"/>
</dbReference>
<dbReference type="SUPFAM" id="SSF53474">
    <property type="entry name" value="alpha/beta-Hydrolases"/>
    <property type="match status" value="1"/>
</dbReference>
<dbReference type="EMBL" id="JAVXZY010000006">
    <property type="protein sequence ID" value="MDT9000679.1"/>
    <property type="molecule type" value="Genomic_DNA"/>
</dbReference>
<feature type="domain" description="AB hydrolase-1" evidence="1">
    <location>
        <begin position="21"/>
        <end position="255"/>
    </location>
</feature>